<dbReference type="InterPro" id="IPR003599">
    <property type="entry name" value="Ig_sub"/>
</dbReference>
<dbReference type="Pfam" id="PF00622">
    <property type="entry name" value="SPRY"/>
    <property type="match status" value="1"/>
</dbReference>
<keyword evidence="2" id="KW-1015">Disulfide bond</keyword>
<reference evidence="5" key="3">
    <citation type="submission" date="2025-09" db="UniProtKB">
        <authorList>
            <consortium name="Ensembl"/>
        </authorList>
    </citation>
    <scope>IDENTIFICATION</scope>
</reference>
<dbReference type="InterPro" id="IPR013106">
    <property type="entry name" value="Ig_V-set"/>
</dbReference>
<feature type="domain" description="Ig-like" evidence="4">
    <location>
        <begin position="9"/>
        <end position="127"/>
    </location>
</feature>
<evidence type="ECO:0000313" key="5">
    <source>
        <dbReference type="Ensembl" id="ENSECRP00000028342.1"/>
    </source>
</evidence>
<evidence type="ECO:0008006" key="7">
    <source>
        <dbReference type="Google" id="ProtNLM"/>
    </source>
</evidence>
<comment type="similarity">
    <text evidence="1">Belongs to the immunoglobulin superfamily. BTN/MOG family.</text>
</comment>
<dbReference type="PROSITE" id="PS50188">
    <property type="entry name" value="B302_SPRY"/>
    <property type="match status" value="1"/>
</dbReference>
<reference evidence="5" key="1">
    <citation type="submission" date="2021-06" db="EMBL/GenBank/DDBJ databases">
        <authorList>
            <consortium name="Wellcome Sanger Institute Data Sharing"/>
        </authorList>
    </citation>
    <scope>NUCLEOTIDE SEQUENCE [LARGE SCALE GENOMIC DNA]</scope>
</reference>
<evidence type="ECO:0000256" key="2">
    <source>
        <dbReference type="ARBA" id="ARBA00023157"/>
    </source>
</evidence>
<dbReference type="SMART" id="SM00589">
    <property type="entry name" value="PRY"/>
    <property type="match status" value="1"/>
</dbReference>
<dbReference type="InterPro" id="IPR013783">
    <property type="entry name" value="Ig-like_fold"/>
</dbReference>
<dbReference type="InterPro" id="IPR003877">
    <property type="entry name" value="SPRY_dom"/>
</dbReference>
<name>A0A8C4TC21_ERPCA</name>
<dbReference type="GeneTree" id="ENSGT01040000240385"/>
<accession>A0A8C4TC21</accession>
<evidence type="ECO:0000259" key="4">
    <source>
        <dbReference type="PROSITE" id="PS50835"/>
    </source>
</evidence>
<sequence>RVAAFSAAPCMTVCVCWFAVNGPAEPVVAFVGEDVILPAFLTPTMSAEGLEVRWFTSDFTSPVIFYRDNILRNEKQMNSYKGRTDLFLTELNLGNVSLKIRSVCLSDFGTYKCFVASKQQEGDVHISFIVVGQSLHRKRQALHTELNILTTKETEQLIYKSRQHYYEHGEKANKLLAQQIHKQEVHNAIPVFEFPFSSRNSTDFLTPSSSLFSSADVTFDPETANSWLIVSEDSKEVRIGDRRQRVTDNPKRFDLCPCVLAKEGFTSGRHYWEVEVGEKTAWTLGVARELVNRKRWIILSRYRGYWTVWLRNKNKYGALNDVPLPLRVKLQTVGVFLAYDEGQVSFYNAQSRTHLYTFTDSFTGTLYPYFNLCNNNSGKNTAPLVIRPLEHKSKEGLFALPFPGFLAPLILFPLPPPFLFKDAAFLIEPCMSIILISSPSAAVLLRKSLEENMTTNKHGGQTC</sequence>
<dbReference type="PANTHER" id="PTHR24103">
    <property type="entry name" value="E3 UBIQUITIN-PROTEIN LIGASE TRIM"/>
    <property type="match status" value="1"/>
</dbReference>
<dbReference type="Ensembl" id="ENSECRT00000028936.1">
    <property type="protein sequence ID" value="ENSECRP00000028342.1"/>
    <property type="gene ID" value="ENSECRG00000019025.1"/>
</dbReference>
<dbReference type="InterPro" id="IPR006574">
    <property type="entry name" value="PRY"/>
</dbReference>
<evidence type="ECO:0000256" key="1">
    <source>
        <dbReference type="ARBA" id="ARBA00007591"/>
    </source>
</evidence>
<protein>
    <recommendedName>
        <fullName evidence="7">Butyrophilin subfamily 1 member A1</fullName>
    </recommendedName>
</protein>
<dbReference type="PRINTS" id="PR01407">
    <property type="entry name" value="BUTYPHLNCDUF"/>
</dbReference>
<dbReference type="PROSITE" id="PS50835">
    <property type="entry name" value="IG_LIKE"/>
    <property type="match status" value="1"/>
</dbReference>
<dbReference type="SUPFAM" id="SSF48726">
    <property type="entry name" value="Immunoglobulin"/>
    <property type="match status" value="1"/>
</dbReference>
<evidence type="ECO:0000259" key="3">
    <source>
        <dbReference type="PROSITE" id="PS50188"/>
    </source>
</evidence>
<dbReference type="Pfam" id="PF13765">
    <property type="entry name" value="PRY"/>
    <property type="match status" value="1"/>
</dbReference>
<reference evidence="5" key="2">
    <citation type="submission" date="2025-08" db="UniProtKB">
        <authorList>
            <consortium name="Ensembl"/>
        </authorList>
    </citation>
    <scope>IDENTIFICATION</scope>
</reference>
<dbReference type="InterPro" id="IPR013320">
    <property type="entry name" value="ConA-like_dom_sf"/>
</dbReference>
<dbReference type="SMART" id="SM00449">
    <property type="entry name" value="SPRY"/>
    <property type="match status" value="1"/>
</dbReference>
<organism evidence="5 6">
    <name type="scientific">Erpetoichthys calabaricus</name>
    <name type="common">Rope fish</name>
    <name type="synonym">Calamoichthys calabaricus</name>
    <dbReference type="NCBI Taxonomy" id="27687"/>
    <lineage>
        <taxon>Eukaryota</taxon>
        <taxon>Metazoa</taxon>
        <taxon>Chordata</taxon>
        <taxon>Craniata</taxon>
        <taxon>Vertebrata</taxon>
        <taxon>Euteleostomi</taxon>
        <taxon>Actinopterygii</taxon>
        <taxon>Polypteriformes</taxon>
        <taxon>Polypteridae</taxon>
        <taxon>Erpetoichthys</taxon>
    </lineage>
</organism>
<dbReference type="FunFam" id="2.60.40.10:FF:000208">
    <property type="entry name" value="Butyrophilin subfamily 1 member A1"/>
    <property type="match status" value="1"/>
</dbReference>
<evidence type="ECO:0000313" key="6">
    <source>
        <dbReference type="Proteomes" id="UP000694620"/>
    </source>
</evidence>
<dbReference type="CDD" id="cd13733">
    <property type="entry name" value="SPRY_PRY_C-I_1"/>
    <property type="match status" value="1"/>
</dbReference>
<dbReference type="FunFam" id="2.60.120.920:FF:000004">
    <property type="entry name" value="Butyrophilin subfamily 1 member A1"/>
    <property type="match status" value="1"/>
</dbReference>
<dbReference type="SUPFAM" id="SSF49899">
    <property type="entry name" value="Concanavalin A-like lectins/glucanases"/>
    <property type="match status" value="1"/>
</dbReference>
<dbReference type="InterPro" id="IPR003879">
    <property type="entry name" value="Butyrophylin_SPRY"/>
</dbReference>
<dbReference type="Proteomes" id="UP000694620">
    <property type="component" value="Chromosome 16"/>
</dbReference>
<dbReference type="InterPro" id="IPR036179">
    <property type="entry name" value="Ig-like_dom_sf"/>
</dbReference>
<dbReference type="InterPro" id="IPR001870">
    <property type="entry name" value="B30.2/SPRY"/>
</dbReference>
<dbReference type="Gene3D" id="2.60.40.10">
    <property type="entry name" value="Immunoglobulins"/>
    <property type="match status" value="1"/>
</dbReference>
<dbReference type="InterPro" id="IPR043136">
    <property type="entry name" value="B30.2/SPRY_sf"/>
</dbReference>
<proteinExistence type="inferred from homology"/>
<dbReference type="InterPro" id="IPR007110">
    <property type="entry name" value="Ig-like_dom"/>
</dbReference>
<dbReference type="Gene3D" id="2.60.120.920">
    <property type="match status" value="1"/>
</dbReference>
<dbReference type="AlphaFoldDB" id="A0A8C4TC21"/>
<dbReference type="InterPro" id="IPR050143">
    <property type="entry name" value="TRIM/RBCC"/>
</dbReference>
<keyword evidence="6" id="KW-1185">Reference proteome</keyword>
<dbReference type="SMART" id="SM00409">
    <property type="entry name" value="IG"/>
    <property type="match status" value="1"/>
</dbReference>
<dbReference type="Pfam" id="PF07686">
    <property type="entry name" value="V-set"/>
    <property type="match status" value="1"/>
</dbReference>
<feature type="domain" description="B30.2/SPRY" evidence="3">
    <location>
        <begin position="197"/>
        <end position="389"/>
    </location>
</feature>